<evidence type="ECO:0000256" key="5">
    <source>
        <dbReference type="ARBA" id="ARBA00022729"/>
    </source>
</evidence>
<evidence type="ECO:0000313" key="9">
    <source>
        <dbReference type="Proteomes" id="UP000222542"/>
    </source>
</evidence>
<name>A0A2G2YD31_CAPAN</name>
<dbReference type="Gramene" id="PHT67657">
    <property type="protein sequence ID" value="PHT67657"/>
    <property type="gene ID" value="T459_27144"/>
</dbReference>
<comment type="subcellular location">
    <subcellularLocation>
        <location evidence="1">Secreted</location>
        <location evidence="1">Cell wall</location>
    </subcellularLocation>
    <subcellularLocation>
        <location evidence="2">Secreted</location>
        <location evidence="2">Extracellular space</location>
        <location evidence="2">Apoplast</location>
    </subcellularLocation>
</comment>
<dbReference type="Pfam" id="PF03181">
    <property type="entry name" value="BURP"/>
    <property type="match status" value="2"/>
</dbReference>
<dbReference type="EMBL" id="AYRZ02000011">
    <property type="protein sequence ID" value="PHT67657.1"/>
    <property type="molecule type" value="Genomic_DNA"/>
</dbReference>
<reference evidence="8 9" key="1">
    <citation type="journal article" date="2014" name="Nat. Genet.">
        <title>Genome sequence of the hot pepper provides insights into the evolution of pungency in Capsicum species.</title>
        <authorList>
            <person name="Kim S."/>
            <person name="Park M."/>
            <person name="Yeom S.I."/>
            <person name="Kim Y.M."/>
            <person name="Lee J.M."/>
            <person name="Lee H.A."/>
            <person name="Seo E."/>
            <person name="Choi J."/>
            <person name="Cheong K."/>
            <person name="Kim K.T."/>
            <person name="Jung K."/>
            <person name="Lee G.W."/>
            <person name="Oh S.K."/>
            <person name="Bae C."/>
            <person name="Kim S.B."/>
            <person name="Lee H.Y."/>
            <person name="Kim S.Y."/>
            <person name="Kim M.S."/>
            <person name="Kang B.C."/>
            <person name="Jo Y.D."/>
            <person name="Yang H.B."/>
            <person name="Jeong H.J."/>
            <person name="Kang W.H."/>
            <person name="Kwon J.K."/>
            <person name="Shin C."/>
            <person name="Lim J.Y."/>
            <person name="Park J.H."/>
            <person name="Huh J.H."/>
            <person name="Kim J.S."/>
            <person name="Kim B.D."/>
            <person name="Cohen O."/>
            <person name="Paran I."/>
            <person name="Suh M.C."/>
            <person name="Lee S.B."/>
            <person name="Kim Y.K."/>
            <person name="Shin Y."/>
            <person name="Noh S.J."/>
            <person name="Park J."/>
            <person name="Seo Y.S."/>
            <person name="Kwon S.Y."/>
            <person name="Kim H.A."/>
            <person name="Park J.M."/>
            <person name="Kim H.J."/>
            <person name="Choi S.B."/>
            <person name="Bosland P.W."/>
            <person name="Reeves G."/>
            <person name="Jo S.H."/>
            <person name="Lee B.W."/>
            <person name="Cho H.T."/>
            <person name="Choi H.S."/>
            <person name="Lee M.S."/>
            <person name="Yu Y."/>
            <person name="Do Choi Y."/>
            <person name="Park B.S."/>
            <person name="van Deynze A."/>
            <person name="Ashrafi H."/>
            <person name="Hill T."/>
            <person name="Kim W.T."/>
            <person name="Pai H.S."/>
            <person name="Ahn H.K."/>
            <person name="Yeam I."/>
            <person name="Giovannoni J.J."/>
            <person name="Rose J.K."/>
            <person name="Sorensen I."/>
            <person name="Lee S.J."/>
            <person name="Kim R.W."/>
            <person name="Choi I.Y."/>
            <person name="Choi B.S."/>
            <person name="Lim J.S."/>
            <person name="Lee Y.H."/>
            <person name="Choi D."/>
        </authorList>
    </citation>
    <scope>NUCLEOTIDE SEQUENCE [LARGE SCALE GENOMIC DNA]</scope>
    <source>
        <strain evidence="9">cv. CM334</strain>
    </source>
</reference>
<comment type="caution">
    <text evidence="8">The sequence shown here is derived from an EMBL/GenBank/DDBJ whole genome shotgun (WGS) entry which is preliminary data.</text>
</comment>
<dbReference type="SMART" id="SM01045">
    <property type="entry name" value="BURP"/>
    <property type="match status" value="1"/>
</dbReference>
<evidence type="ECO:0000256" key="3">
    <source>
        <dbReference type="ARBA" id="ARBA00022512"/>
    </source>
</evidence>
<evidence type="ECO:0000313" key="8">
    <source>
        <dbReference type="EMBL" id="PHT67657.1"/>
    </source>
</evidence>
<feature type="domain" description="BURP" evidence="7">
    <location>
        <begin position="438"/>
        <end position="489"/>
    </location>
</feature>
<reference evidence="8 9" key="2">
    <citation type="journal article" date="2017" name="Genome Biol.">
        <title>New reference genome sequences of hot pepper reveal the massive evolution of plant disease-resistance genes by retroduplication.</title>
        <authorList>
            <person name="Kim S."/>
            <person name="Park J."/>
            <person name="Yeom S.I."/>
            <person name="Kim Y.M."/>
            <person name="Seo E."/>
            <person name="Kim K.T."/>
            <person name="Kim M.S."/>
            <person name="Lee J.M."/>
            <person name="Cheong K."/>
            <person name="Shin H.S."/>
            <person name="Kim S.B."/>
            <person name="Han K."/>
            <person name="Lee J."/>
            <person name="Park M."/>
            <person name="Lee H.A."/>
            <person name="Lee H.Y."/>
            <person name="Lee Y."/>
            <person name="Oh S."/>
            <person name="Lee J.H."/>
            <person name="Choi E."/>
            <person name="Choi E."/>
            <person name="Lee S.E."/>
            <person name="Jeon J."/>
            <person name="Kim H."/>
            <person name="Choi G."/>
            <person name="Song H."/>
            <person name="Lee J."/>
            <person name="Lee S.C."/>
            <person name="Kwon J.K."/>
            <person name="Lee H.Y."/>
            <person name="Koo N."/>
            <person name="Hong Y."/>
            <person name="Kim R.W."/>
            <person name="Kang W.H."/>
            <person name="Huh J.H."/>
            <person name="Kang B.C."/>
            <person name="Yang T.J."/>
            <person name="Lee Y.H."/>
            <person name="Bennetzen J.L."/>
            <person name="Choi D."/>
        </authorList>
    </citation>
    <scope>NUCLEOTIDE SEQUENCE [LARGE SCALE GENOMIC DNA]</scope>
    <source>
        <strain evidence="9">cv. CM334</strain>
    </source>
</reference>
<dbReference type="InterPro" id="IPR004873">
    <property type="entry name" value="BURP_dom"/>
</dbReference>
<dbReference type="GO" id="GO:0048046">
    <property type="term" value="C:apoplast"/>
    <property type="evidence" value="ECO:0007669"/>
    <property type="project" value="UniProtKB-SubCell"/>
</dbReference>
<dbReference type="AlphaFoldDB" id="A0A2G2YD31"/>
<dbReference type="PANTHER" id="PTHR31458">
    <property type="entry name" value="POLYGALACTURONASE 1 BETA-LIKE PROTEIN 2"/>
    <property type="match status" value="1"/>
</dbReference>
<keyword evidence="3" id="KW-0964">Secreted</keyword>
<accession>A0A2G2YD31</accession>
<keyword evidence="6" id="KW-0325">Glycoprotein</keyword>
<keyword evidence="9" id="KW-1185">Reference proteome</keyword>
<evidence type="ECO:0000256" key="6">
    <source>
        <dbReference type="ARBA" id="ARBA00023180"/>
    </source>
</evidence>
<dbReference type="PROSITE" id="PS51277">
    <property type="entry name" value="BURP"/>
    <property type="match status" value="1"/>
</dbReference>
<protein>
    <submittedName>
        <fullName evidence="8">Polygalacturonase non-catalytic subunit AroGP3</fullName>
    </submittedName>
</protein>
<evidence type="ECO:0000259" key="7">
    <source>
        <dbReference type="PROSITE" id="PS51277"/>
    </source>
</evidence>
<evidence type="ECO:0000256" key="4">
    <source>
        <dbReference type="ARBA" id="ARBA00022523"/>
    </source>
</evidence>
<dbReference type="OMA" id="ISKWVEP"/>
<dbReference type="Proteomes" id="UP000222542">
    <property type="component" value="Unassembled WGS sequence"/>
</dbReference>
<evidence type="ECO:0000256" key="2">
    <source>
        <dbReference type="ARBA" id="ARBA00004271"/>
    </source>
</evidence>
<dbReference type="InterPro" id="IPR051897">
    <property type="entry name" value="PG-associated_BURP"/>
</dbReference>
<proteinExistence type="predicted"/>
<dbReference type="STRING" id="4072.A0A2G2YD31"/>
<keyword evidence="5" id="KW-0732">Signal</keyword>
<keyword evidence="3" id="KW-0134">Cell wall</keyword>
<keyword evidence="4" id="KW-0052">Apoplast</keyword>
<dbReference type="PANTHER" id="PTHR31458:SF12">
    <property type="entry name" value="POLYGALACTURONASE-1 NON-CATALYTIC SUBUNIT BETA-LIKE"/>
    <property type="match status" value="1"/>
</dbReference>
<gene>
    <name evidence="8" type="ORF">T459_27144</name>
</gene>
<sequence length="489" mass="54261">MGPMTRLRESELLWSFVLLPRHRMILWLAYQDRLLTKARLMRLQVIVAGKRDDSVNPFTPKVYSIRYWNKQIPNQLPKPWFFLNKASPLNAAQFAKYSKLAGDQESLSKQIQSFCILANLLCFPDISSSLEKHGQDVQFSSYMSKNFTNYGNKLPGGFDSFKKYAENDNLPTNSFRQYSRGGAGHDDIFSTYAPNGNVIDQSFNTYGTGLAAFGVGQFKIYGPNVNVPNLRFTTYSTEAEGRKQSFTSYTKDTNFGTQFFTSYARNSNGGINDFISYANNSNVIGTTFTAYGKAQNGGSNTFKSYGSNANVPKNTFKGYGLLGNAPFETFINYRDKSTVGDDTFVSYVDDPNSGRANFENYGDALAECEKSPSAGGTKRCVSSIEDMIDFSTSVLARNAVVRTTENTKGSKGDIMIGSVKGINGGKFESTKRIYWIPDPNSKAKINHGVAICHVDTSAWEPNHGAFIALGSGPEKIEVCPWIFENDMTI</sequence>
<evidence type="ECO:0000256" key="1">
    <source>
        <dbReference type="ARBA" id="ARBA00004191"/>
    </source>
</evidence>
<organism evidence="8 9">
    <name type="scientific">Capsicum annuum</name>
    <name type="common">Capsicum pepper</name>
    <dbReference type="NCBI Taxonomy" id="4072"/>
    <lineage>
        <taxon>Eukaryota</taxon>
        <taxon>Viridiplantae</taxon>
        <taxon>Streptophyta</taxon>
        <taxon>Embryophyta</taxon>
        <taxon>Tracheophyta</taxon>
        <taxon>Spermatophyta</taxon>
        <taxon>Magnoliopsida</taxon>
        <taxon>eudicotyledons</taxon>
        <taxon>Gunneridae</taxon>
        <taxon>Pentapetalae</taxon>
        <taxon>asterids</taxon>
        <taxon>lamiids</taxon>
        <taxon>Solanales</taxon>
        <taxon>Solanaceae</taxon>
        <taxon>Solanoideae</taxon>
        <taxon>Capsiceae</taxon>
        <taxon>Capsicum</taxon>
    </lineage>
</organism>